<dbReference type="PANTHER" id="PTHR33710:SF71">
    <property type="entry name" value="ENDONUCLEASE_EXONUCLEASE_PHOSPHATASE DOMAIN-CONTAINING PROTEIN"/>
    <property type="match status" value="1"/>
</dbReference>
<gene>
    <name evidence="4" type="ORF">FSB_LOCUS47030</name>
</gene>
<dbReference type="PANTHER" id="PTHR33710">
    <property type="entry name" value="BNAC02G09200D PROTEIN"/>
    <property type="match status" value="1"/>
</dbReference>
<dbReference type="Pfam" id="PF13456">
    <property type="entry name" value="RVT_3"/>
    <property type="match status" value="1"/>
</dbReference>
<evidence type="ECO:0000259" key="1">
    <source>
        <dbReference type="Pfam" id="PF00078"/>
    </source>
</evidence>
<feature type="domain" description="Reverse transcriptase zinc-binding" evidence="3">
    <location>
        <begin position="311"/>
        <end position="380"/>
    </location>
</feature>
<evidence type="ECO:0000313" key="4">
    <source>
        <dbReference type="EMBL" id="SPD19148.1"/>
    </source>
</evidence>
<dbReference type="InterPro" id="IPR002156">
    <property type="entry name" value="RNaseH_domain"/>
</dbReference>
<dbReference type="InterPro" id="IPR036691">
    <property type="entry name" value="Endo/exonu/phosph_ase_sf"/>
</dbReference>
<accession>A0A2N9I432</accession>
<name>A0A2N9I432_FAGSY</name>
<dbReference type="GO" id="GO:0004523">
    <property type="term" value="F:RNA-DNA hybrid ribonuclease activity"/>
    <property type="evidence" value="ECO:0007669"/>
    <property type="project" value="InterPro"/>
</dbReference>
<dbReference type="SUPFAM" id="SSF56219">
    <property type="entry name" value="DNase I-like"/>
    <property type="match status" value="1"/>
</dbReference>
<dbReference type="Pfam" id="PF00078">
    <property type="entry name" value="RVT_1"/>
    <property type="match status" value="1"/>
</dbReference>
<dbReference type="AlphaFoldDB" id="A0A2N9I432"/>
<proteinExistence type="predicted"/>
<dbReference type="InterPro" id="IPR000477">
    <property type="entry name" value="RT_dom"/>
</dbReference>
<evidence type="ECO:0000259" key="2">
    <source>
        <dbReference type="Pfam" id="PF13456"/>
    </source>
</evidence>
<dbReference type="Pfam" id="PF13966">
    <property type="entry name" value="zf-RVT"/>
    <property type="match status" value="1"/>
</dbReference>
<sequence>MRGFRSALDDCGLVDLRFRGFPFTWCNNRDPPFTTWVRLDRAIATMQWLHRFPMALVEHIDVSKSDHKCLWLDCTPPATTRTKQRPFRFEETWMTDGGSKETIKKAWEVSHPGTRMFKGDRNTKYFHERASQRRRRNSISRLCDERGSWHDSNEGMAELMTEYYTTLFTTSHLTNLDEAVADVPKVVTVEMNNNLIRDFRAEEVEQAIKQMAPSKAPGPNVSESQSAFVPGRLITDNVLVAFETLHHMHHNKLGQEGAMALKLDMSKAYDRVEWRYLEEIMKKMGFHQKWIGLMVECISTLLPGSSTNDALQPIWNAVWSLRIPKKCQHFVWRASREALPTRVNLCKRRIPIDPKCENCWNSSKDVLHAVWNCPLIKPVWDNETWIHRLRDSPTLDYADLFSKVLEIGTQQNSEAFIIISWALWHRCNKLRLHQAVEAIDQVNTKARAYLDEFASGIETSPPKGSNPALEIKWQPPRPNNFKGRKGDGLFSRETEFEGDSKTIVVALNAPYHSLTPYGHLIANAKSLANGLDSSWFIHVKRQGNVIAHALARMAIHTDNLEVWMEDVPPSIKRLYLSNFPIQ</sequence>
<feature type="domain" description="RNase H type-1" evidence="2">
    <location>
        <begin position="493"/>
        <end position="554"/>
    </location>
</feature>
<dbReference type="EMBL" id="OIVN01004768">
    <property type="protein sequence ID" value="SPD19148.1"/>
    <property type="molecule type" value="Genomic_DNA"/>
</dbReference>
<evidence type="ECO:0000259" key="3">
    <source>
        <dbReference type="Pfam" id="PF13966"/>
    </source>
</evidence>
<feature type="domain" description="Reverse transcriptase" evidence="1">
    <location>
        <begin position="205"/>
        <end position="295"/>
    </location>
</feature>
<reference evidence="4" key="1">
    <citation type="submission" date="2018-02" db="EMBL/GenBank/DDBJ databases">
        <authorList>
            <person name="Cohen D.B."/>
            <person name="Kent A.D."/>
        </authorList>
    </citation>
    <scope>NUCLEOTIDE SEQUENCE</scope>
</reference>
<dbReference type="InterPro" id="IPR026960">
    <property type="entry name" value="RVT-Znf"/>
</dbReference>
<evidence type="ECO:0008006" key="5">
    <source>
        <dbReference type="Google" id="ProtNLM"/>
    </source>
</evidence>
<organism evidence="4">
    <name type="scientific">Fagus sylvatica</name>
    <name type="common">Beechnut</name>
    <dbReference type="NCBI Taxonomy" id="28930"/>
    <lineage>
        <taxon>Eukaryota</taxon>
        <taxon>Viridiplantae</taxon>
        <taxon>Streptophyta</taxon>
        <taxon>Embryophyta</taxon>
        <taxon>Tracheophyta</taxon>
        <taxon>Spermatophyta</taxon>
        <taxon>Magnoliopsida</taxon>
        <taxon>eudicotyledons</taxon>
        <taxon>Gunneridae</taxon>
        <taxon>Pentapetalae</taxon>
        <taxon>rosids</taxon>
        <taxon>fabids</taxon>
        <taxon>Fagales</taxon>
        <taxon>Fagaceae</taxon>
        <taxon>Fagus</taxon>
    </lineage>
</organism>
<protein>
    <recommendedName>
        <fullName evidence="5">Reverse transcriptase zinc-binding domain-containing protein</fullName>
    </recommendedName>
</protein>
<dbReference type="GO" id="GO:0003676">
    <property type="term" value="F:nucleic acid binding"/>
    <property type="evidence" value="ECO:0007669"/>
    <property type="project" value="InterPro"/>
</dbReference>